<dbReference type="Proteomes" id="UP001331515">
    <property type="component" value="Unassembled WGS sequence"/>
</dbReference>
<feature type="domain" description="Tudor" evidence="8">
    <location>
        <begin position="954"/>
        <end position="1012"/>
    </location>
</feature>
<dbReference type="InterPro" id="IPR002999">
    <property type="entry name" value="Tudor"/>
</dbReference>
<keyword evidence="5" id="KW-0175">Coiled coil</keyword>
<keyword evidence="10" id="KW-1185">Reference proteome</keyword>
<dbReference type="SMART" id="SM00333">
    <property type="entry name" value="TUDOR"/>
    <property type="match status" value="4"/>
</dbReference>
<dbReference type="GO" id="GO:0008270">
    <property type="term" value="F:zinc ion binding"/>
    <property type="evidence" value="ECO:0007669"/>
    <property type="project" value="UniProtKB-KW"/>
</dbReference>
<dbReference type="InterPro" id="IPR013083">
    <property type="entry name" value="Znf_RING/FYVE/PHD"/>
</dbReference>
<evidence type="ECO:0000259" key="8">
    <source>
        <dbReference type="PROSITE" id="PS50304"/>
    </source>
</evidence>
<sequence>MMKRGDNPSAEMCTLCEEAFTLPEDEVEGNLPRVLLCSHIYCTSCLLSIQSDDVIKCPECKVDSTLPEGGVFGLKEDSGIIGLIYTSKLNRKSSRSSYRKKDESSPLKDINTNTEDVEQSTDIEKIRTAVDEALVQAAENHALLDKINETLKTGLTDQVKRDRARLESEITQAADKASQAIHKWKDEQISELTKLNARFSTGRVELCRVQKKMKALEIAMQMAREVRRVPFLEQYCTLDKVLETLQAPVDEQSFDVKCITLGSGLSSVFQIDCLKPSLALSLAIEVGDPKLLSEPPSSFNRKSSLQRAEGRDRNYNFPSGNDLPTHPKQNQESPKSRSPLSRGSSPVPLGSSNRPRQNDTSHSIDPDIIIEELYKEQQHAPQPTGPELASDAGRIQRKKINQSFGNQADFLQMVIVTHIVNPSHFYVRYEAENSESENLSEKINVFCSRDSCHFTSSDKVENGSLIFAKSKEGLWCRASVVSVLQIGRADAGKDCPVTQLASVRVFFLDSGLNIRLPIQREEGSTESSLQEVNTQLRKVYEGVNRALSNFAPQAIRCSLKDLVPYDLTKGWEKDARVKFSRMVGSAAVDMRHMGQDRDTLLVDLNKVPVNQSSGNPISVREYLVLNEVARYYAPVNLGMRTLLFYPPEYPKVDTEVNAVVSHINTPTDFYIQVVENMESLLLFAKLQDCYNATMMSGDEDFNIYCPVMEQACVARFKGKLWYRAQIIGNPAGKKVEVQYVDFGIKKILSVSDLRKIKDEFFALPSMAIHCCLSEIIPLDGNTWSETCCNRFVSLAQDKLVTIVATGQPGSQPLPVKLFESSLNGPEANIATLLVKEELASFKDRSAPCRPKSPQETLRSSAKDSTEAIWDSPLEQGLDTESVDTPEQKTPGDQTEEFDAQLKLPDQLKDLKVRVSHVNSPSSFYIQLTQNDAQLKKICELVKKQCARMDAEDIIWKADIYCAAQIDGVWERGQICSDVESDDIAEVLRCDHGNKVKIQISDLRPLRPSLTGALALECTLTDIRPAGGRSTWTATACDLISFYLAGASAMVSIKELTGEHPVPVILSCSNKTGRFVSIADFLVSEGLALRERKPRDVIVKKSKIKETEAPPVSETQTKGSDVKGINTPPALPPSPLFFAATPISITTSPRPNSRTVMSAEKVKTPMYNPPELPCLGNIQINVSAIGEDGLIYTRTLNAECQLEQLRERIQQSMKTLPKQKPYTWKSVLGCAVIGPDMLWYRGQLLEVLGGHVKVQYVDYGLVENIPVVHVYPVLLCEDVPQLCMPCKLHSINPVGGRWQRDAVALLKELLLNRCVDMRVMELPSDPRDPLSVELFVDGLSLSRILCHHEHASMDRSLSVNKEFTVMSARLLDDWDIDTEGLKGPEELLLGPFIYPILPQEGERIQVRVKHLWTPNELFLWPVDGADEVDGETLDEVLTRINSDLSSLQRLGNFRQGAPCLAEYRDGKYYRAELIKITSVEPVMILVKHVDFGSDDTLPPSKLRQMCAELMSFPSRALKVKVAGFKPPSKSRQQQQDVLPYSPAWSVKAAMDMIDMLHGNITASVVAREPELTVLLYNEDEELVHLPLVSNGLAEFE</sequence>
<evidence type="ECO:0000256" key="1">
    <source>
        <dbReference type="ARBA" id="ARBA00022723"/>
    </source>
</evidence>
<accession>A0AAN8DF32</accession>
<evidence type="ECO:0000256" key="5">
    <source>
        <dbReference type="SAM" id="Coils"/>
    </source>
</evidence>
<protein>
    <recommendedName>
        <fullName evidence="11">RING finger protein 17</fullName>
    </recommendedName>
</protein>
<evidence type="ECO:0000313" key="9">
    <source>
        <dbReference type="EMBL" id="KAK5920545.1"/>
    </source>
</evidence>
<dbReference type="PROSITE" id="PS50304">
    <property type="entry name" value="TUDOR"/>
    <property type="match status" value="4"/>
</dbReference>
<dbReference type="SUPFAM" id="SSF57850">
    <property type="entry name" value="RING/U-box"/>
    <property type="match status" value="1"/>
</dbReference>
<dbReference type="PANTHER" id="PTHR16442:SF1">
    <property type="entry name" value="RING FINGER PROTEIN 17"/>
    <property type="match status" value="1"/>
</dbReference>
<dbReference type="Gene3D" id="3.30.40.10">
    <property type="entry name" value="Zinc/RING finger domain, C3HC4 (zinc finger)"/>
    <property type="match status" value="1"/>
</dbReference>
<dbReference type="PROSITE" id="PS00518">
    <property type="entry name" value="ZF_RING_1"/>
    <property type="match status" value="1"/>
</dbReference>
<proteinExistence type="predicted"/>
<dbReference type="InterPro" id="IPR035437">
    <property type="entry name" value="SNase_OB-fold_sf"/>
</dbReference>
<name>A0AAN8DF32_CHAGU</name>
<dbReference type="PANTHER" id="PTHR16442">
    <property type="entry name" value="RING FINGER PROTEIN 17"/>
    <property type="match status" value="1"/>
</dbReference>
<gene>
    <name evidence="9" type="ORF">CgunFtcFv8_024342</name>
</gene>
<feature type="region of interest" description="Disordered" evidence="6">
    <location>
        <begin position="291"/>
        <end position="362"/>
    </location>
</feature>
<evidence type="ECO:0000256" key="2">
    <source>
        <dbReference type="ARBA" id="ARBA00022771"/>
    </source>
</evidence>
<keyword evidence="3" id="KW-0862">Zinc</keyword>
<feature type="compositionally biased region" description="Polar residues" evidence="6">
    <location>
        <begin position="327"/>
        <end position="355"/>
    </location>
</feature>
<organism evidence="9 10">
    <name type="scientific">Champsocephalus gunnari</name>
    <name type="common">Mackerel icefish</name>
    <dbReference type="NCBI Taxonomy" id="52237"/>
    <lineage>
        <taxon>Eukaryota</taxon>
        <taxon>Metazoa</taxon>
        <taxon>Chordata</taxon>
        <taxon>Craniata</taxon>
        <taxon>Vertebrata</taxon>
        <taxon>Euteleostomi</taxon>
        <taxon>Actinopterygii</taxon>
        <taxon>Neopterygii</taxon>
        <taxon>Teleostei</taxon>
        <taxon>Neoteleostei</taxon>
        <taxon>Acanthomorphata</taxon>
        <taxon>Eupercaria</taxon>
        <taxon>Perciformes</taxon>
        <taxon>Notothenioidei</taxon>
        <taxon>Channichthyidae</taxon>
        <taxon>Champsocephalus</taxon>
    </lineage>
</organism>
<dbReference type="Gene3D" id="2.40.50.90">
    <property type="match status" value="4"/>
</dbReference>
<keyword evidence="1" id="KW-0479">Metal-binding</keyword>
<feature type="compositionally biased region" description="Polar residues" evidence="6">
    <location>
        <begin position="295"/>
        <end position="306"/>
    </location>
</feature>
<dbReference type="SUPFAM" id="SSF63748">
    <property type="entry name" value="Tudor/PWWP/MBT"/>
    <property type="match status" value="5"/>
</dbReference>
<feature type="region of interest" description="Disordered" evidence="6">
    <location>
        <begin position="95"/>
        <end position="116"/>
    </location>
</feature>
<reference evidence="9 10" key="1">
    <citation type="journal article" date="2023" name="Mol. Biol. Evol.">
        <title>Genomics of Secondarily Temperate Adaptation in the Only Non-Antarctic Icefish.</title>
        <authorList>
            <person name="Rivera-Colon A.G."/>
            <person name="Rayamajhi N."/>
            <person name="Minhas B.F."/>
            <person name="Madrigal G."/>
            <person name="Bilyk K.T."/>
            <person name="Yoon V."/>
            <person name="Hune M."/>
            <person name="Gregory S."/>
            <person name="Cheng C.H.C."/>
            <person name="Catchen J.M."/>
        </authorList>
    </citation>
    <scope>NUCLEOTIDE SEQUENCE [LARGE SCALE GENOMIC DNA]</scope>
    <source>
        <tissue evidence="9">White muscle</tissue>
    </source>
</reference>
<dbReference type="SMART" id="SM00184">
    <property type="entry name" value="RING"/>
    <property type="match status" value="1"/>
</dbReference>
<dbReference type="InterPro" id="IPR017907">
    <property type="entry name" value="Znf_RING_CS"/>
</dbReference>
<feature type="domain" description="Tudor" evidence="8">
    <location>
        <begin position="1222"/>
        <end position="1279"/>
    </location>
</feature>
<feature type="domain" description="RING-type" evidence="7">
    <location>
        <begin position="13"/>
        <end position="61"/>
    </location>
</feature>
<dbReference type="PROSITE" id="PS50089">
    <property type="entry name" value="ZF_RING_2"/>
    <property type="match status" value="1"/>
</dbReference>
<dbReference type="Pfam" id="PF00567">
    <property type="entry name" value="TUDOR"/>
    <property type="match status" value="5"/>
</dbReference>
<feature type="domain" description="Tudor" evidence="8">
    <location>
        <begin position="1451"/>
        <end position="1511"/>
    </location>
</feature>
<evidence type="ECO:0000256" key="4">
    <source>
        <dbReference type="PROSITE-ProRule" id="PRU00175"/>
    </source>
</evidence>
<comment type="caution">
    <text evidence="9">The sequence shown here is derived from an EMBL/GenBank/DDBJ whole genome shotgun (WGS) entry which is preliminary data.</text>
</comment>
<keyword evidence="2 4" id="KW-0863">Zinc-finger</keyword>
<dbReference type="InterPro" id="IPR001841">
    <property type="entry name" value="Znf_RING"/>
</dbReference>
<feature type="domain" description="Tudor" evidence="8">
    <location>
        <begin position="705"/>
        <end position="763"/>
    </location>
</feature>
<dbReference type="EMBL" id="JAURVH010001523">
    <property type="protein sequence ID" value="KAK5920545.1"/>
    <property type="molecule type" value="Genomic_DNA"/>
</dbReference>
<evidence type="ECO:0000256" key="3">
    <source>
        <dbReference type="ARBA" id="ARBA00022833"/>
    </source>
</evidence>
<evidence type="ECO:0000256" key="6">
    <source>
        <dbReference type="SAM" id="MobiDB-lite"/>
    </source>
</evidence>
<evidence type="ECO:0008006" key="11">
    <source>
        <dbReference type="Google" id="ProtNLM"/>
    </source>
</evidence>
<dbReference type="Gene3D" id="2.30.30.140">
    <property type="match status" value="5"/>
</dbReference>
<evidence type="ECO:0000259" key="7">
    <source>
        <dbReference type="PROSITE" id="PS50089"/>
    </source>
</evidence>
<evidence type="ECO:0000313" key="10">
    <source>
        <dbReference type="Proteomes" id="UP001331515"/>
    </source>
</evidence>
<feature type="coiled-coil region" evidence="5">
    <location>
        <begin position="156"/>
        <end position="183"/>
    </location>
</feature>
<feature type="region of interest" description="Disordered" evidence="6">
    <location>
        <begin position="844"/>
        <end position="894"/>
    </location>
</feature>